<feature type="non-terminal residue" evidence="2">
    <location>
        <position position="63"/>
    </location>
</feature>
<reference evidence="2" key="1">
    <citation type="submission" date="2020-04" db="EMBL/GenBank/DDBJ databases">
        <authorList>
            <person name="Alioto T."/>
            <person name="Alioto T."/>
            <person name="Gomez Garrido J."/>
        </authorList>
    </citation>
    <scope>NUCLEOTIDE SEQUENCE</scope>
    <source>
        <strain evidence="2">A484AB</strain>
    </source>
</reference>
<dbReference type="AlphaFoldDB" id="A0A7D9K7S1"/>
<feature type="non-terminal residue" evidence="2">
    <location>
        <position position="1"/>
    </location>
</feature>
<protein>
    <submittedName>
        <fullName evidence="2">Uncharacterized protein</fullName>
    </submittedName>
</protein>
<evidence type="ECO:0000313" key="3">
    <source>
        <dbReference type="Proteomes" id="UP001152795"/>
    </source>
</evidence>
<feature type="region of interest" description="Disordered" evidence="1">
    <location>
        <begin position="15"/>
        <end position="63"/>
    </location>
</feature>
<dbReference type="EMBL" id="CACRXK020028689">
    <property type="protein sequence ID" value="CAB4041660.1"/>
    <property type="molecule type" value="Genomic_DNA"/>
</dbReference>
<name>A0A7D9K7S1_PARCT</name>
<organism evidence="2 3">
    <name type="scientific">Paramuricea clavata</name>
    <name type="common">Red gorgonian</name>
    <name type="synonym">Violescent sea-whip</name>
    <dbReference type="NCBI Taxonomy" id="317549"/>
    <lineage>
        <taxon>Eukaryota</taxon>
        <taxon>Metazoa</taxon>
        <taxon>Cnidaria</taxon>
        <taxon>Anthozoa</taxon>
        <taxon>Octocorallia</taxon>
        <taxon>Malacalcyonacea</taxon>
        <taxon>Plexauridae</taxon>
        <taxon>Paramuricea</taxon>
    </lineage>
</organism>
<evidence type="ECO:0000313" key="2">
    <source>
        <dbReference type="EMBL" id="CAB4041660.1"/>
    </source>
</evidence>
<proteinExistence type="predicted"/>
<accession>A0A7D9K7S1</accession>
<gene>
    <name evidence="2" type="ORF">PACLA_8A073493</name>
</gene>
<dbReference type="Proteomes" id="UP001152795">
    <property type="component" value="Unassembled WGS sequence"/>
</dbReference>
<comment type="caution">
    <text evidence="2">The sequence shown here is derived from an EMBL/GenBank/DDBJ whole genome shotgun (WGS) entry which is preliminary data.</text>
</comment>
<sequence length="63" mass="7218">VLDNISYEVEVSGRKYRRNRRQFRASQERPPAPPAGMDPEIGPEQSSREPENSSIVNEPNLEH</sequence>
<evidence type="ECO:0000256" key="1">
    <source>
        <dbReference type="SAM" id="MobiDB-lite"/>
    </source>
</evidence>
<keyword evidence="3" id="KW-1185">Reference proteome</keyword>